<name>A0A3M2WRE4_PSEA0</name>
<dbReference type="PROSITE" id="PS51257">
    <property type="entry name" value="PROKAR_LIPOPROTEIN"/>
    <property type="match status" value="1"/>
</dbReference>
<protein>
    <submittedName>
        <fullName evidence="2">Putative lipoprotein</fullName>
    </submittedName>
</protein>
<accession>A0A3M2WRE4</accession>
<evidence type="ECO:0000313" key="2">
    <source>
        <dbReference type="EMBL" id="RML54100.1"/>
    </source>
</evidence>
<dbReference type="AlphaFoldDB" id="A0A3M2WRE4"/>
<evidence type="ECO:0000313" key="3">
    <source>
        <dbReference type="Proteomes" id="UP000277952"/>
    </source>
</evidence>
<feature type="compositionally biased region" description="Basic residues" evidence="1">
    <location>
        <begin position="91"/>
        <end position="108"/>
    </location>
</feature>
<gene>
    <name evidence="2" type="ORF">ALQ94_101089</name>
</gene>
<organism evidence="2 3">
    <name type="scientific">Pseudomonas amygdali pv. morsprunorum</name>
    <dbReference type="NCBI Taxonomy" id="129138"/>
    <lineage>
        <taxon>Bacteria</taxon>
        <taxon>Pseudomonadati</taxon>
        <taxon>Pseudomonadota</taxon>
        <taxon>Gammaproteobacteria</taxon>
        <taxon>Pseudomonadales</taxon>
        <taxon>Pseudomonadaceae</taxon>
        <taxon>Pseudomonas</taxon>
        <taxon>Pseudomonas amygdali</taxon>
    </lineage>
</organism>
<feature type="region of interest" description="Disordered" evidence="1">
    <location>
        <begin position="87"/>
        <end position="126"/>
    </location>
</feature>
<keyword evidence="2" id="KW-0449">Lipoprotein</keyword>
<evidence type="ECO:0000256" key="1">
    <source>
        <dbReference type="SAM" id="MobiDB-lite"/>
    </source>
</evidence>
<comment type="caution">
    <text evidence="2">The sequence shown here is derived from an EMBL/GenBank/DDBJ whole genome shotgun (WGS) entry which is preliminary data.</text>
</comment>
<sequence length="126" mass="13958">MLHERPSCTLHFAVSCTIEIGHNDRAWQRVALTLAVENRYRVHCSRLIEQLASVAVSVLTATGTTGIPVAPFCQGVINDRFSYQPVENHDRRRGRRVRRTGIRRRSSGQRRDAGASAGKGLACGFA</sequence>
<reference evidence="2 3" key="1">
    <citation type="submission" date="2018-08" db="EMBL/GenBank/DDBJ databases">
        <title>Recombination of ecologically and evolutionarily significant loci maintains genetic cohesion in the Pseudomonas syringae species complex.</title>
        <authorList>
            <person name="Dillon M."/>
            <person name="Thakur S."/>
            <person name="Almeida R.N.D."/>
            <person name="Weir B.S."/>
            <person name="Guttman D.S."/>
        </authorList>
    </citation>
    <scope>NUCLEOTIDE SEQUENCE [LARGE SCALE GENOMIC DNA]</scope>
    <source>
        <strain evidence="2 3">19322</strain>
    </source>
</reference>
<dbReference type="EMBL" id="RBNS01000142">
    <property type="protein sequence ID" value="RML54100.1"/>
    <property type="molecule type" value="Genomic_DNA"/>
</dbReference>
<dbReference type="Proteomes" id="UP000277952">
    <property type="component" value="Unassembled WGS sequence"/>
</dbReference>
<proteinExistence type="predicted"/>